<dbReference type="PROSITE" id="PS50902">
    <property type="entry name" value="FLAVODOXIN_LIKE"/>
    <property type="match status" value="1"/>
</dbReference>
<dbReference type="InterPro" id="IPR008254">
    <property type="entry name" value="Flavodoxin/NO_synth"/>
</dbReference>
<evidence type="ECO:0000256" key="8">
    <source>
        <dbReference type="ARBA" id="ARBA00022643"/>
    </source>
</evidence>
<dbReference type="InterPro" id="IPR002401">
    <property type="entry name" value="Cyt_P450_E_grp-I"/>
</dbReference>
<dbReference type="PROSITE" id="PS00086">
    <property type="entry name" value="CYTOCHROME_P450"/>
    <property type="match status" value="1"/>
</dbReference>
<evidence type="ECO:0000313" key="18">
    <source>
        <dbReference type="EMBL" id="OCL13707.1"/>
    </source>
</evidence>
<evidence type="ECO:0000256" key="7">
    <source>
        <dbReference type="ARBA" id="ARBA00022630"/>
    </source>
</evidence>
<accession>A0A8E2FAM7</accession>
<keyword evidence="6 16" id="KW-0349">Heme</keyword>
<keyword evidence="19" id="KW-1185">Reference proteome</keyword>
<keyword evidence="5" id="KW-0813">Transport</keyword>
<feature type="domain" description="Flavodoxin-like" evidence="17">
    <location>
        <begin position="504"/>
        <end position="645"/>
    </location>
</feature>
<gene>
    <name evidence="18" type="ORF">AOQ84DRAFT_310118</name>
</gene>
<dbReference type="Gene3D" id="1.10.630.10">
    <property type="entry name" value="Cytochrome P450"/>
    <property type="match status" value="1"/>
</dbReference>
<evidence type="ECO:0000256" key="15">
    <source>
        <dbReference type="ARBA" id="ARBA00023033"/>
    </source>
</evidence>
<keyword evidence="9 16" id="KW-0479">Metal-binding</keyword>
<evidence type="ECO:0000256" key="5">
    <source>
        <dbReference type="ARBA" id="ARBA00022448"/>
    </source>
</evidence>
<evidence type="ECO:0000256" key="2">
    <source>
        <dbReference type="ARBA" id="ARBA00001971"/>
    </source>
</evidence>
<dbReference type="SUPFAM" id="SSF48264">
    <property type="entry name" value="Cytochrome P450"/>
    <property type="match status" value="1"/>
</dbReference>
<keyword evidence="8" id="KW-0288">FMN</keyword>
<evidence type="ECO:0000256" key="6">
    <source>
        <dbReference type="ARBA" id="ARBA00022617"/>
    </source>
</evidence>
<evidence type="ECO:0000256" key="11">
    <source>
        <dbReference type="ARBA" id="ARBA00022857"/>
    </source>
</evidence>
<evidence type="ECO:0000256" key="3">
    <source>
        <dbReference type="ARBA" id="ARBA00001974"/>
    </source>
</evidence>
<dbReference type="GO" id="GO:0005506">
    <property type="term" value="F:iron ion binding"/>
    <property type="evidence" value="ECO:0007669"/>
    <property type="project" value="InterPro"/>
</dbReference>
<dbReference type="AlphaFoldDB" id="A0A8E2FAM7"/>
<dbReference type="PRINTS" id="PR00463">
    <property type="entry name" value="EP450I"/>
</dbReference>
<evidence type="ECO:0000259" key="17">
    <source>
        <dbReference type="PROSITE" id="PS50902"/>
    </source>
</evidence>
<dbReference type="CDD" id="cd11068">
    <property type="entry name" value="CYP120A1"/>
    <property type="match status" value="1"/>
</dbReference>
<dbReference type="PANTHER" id="PTHR24305:SF108">
    <property type="entry name" value="P450, PUTATIVE (EUROFUNG)-RELATED"/>
    <property type="match status" value="1"/>
</dbReference>
<dbReference type="PRINTS" id="PR00385">
    <property type="entry name" value="P450"/>
</dbReference>
<evidence type="ECO:0000256" key="16">
    <source>
        <dbReference type="PIRSR" id="PIRSR602401-1"/>
    </source>
</evidence>
<evidence type="ECO:0000256" key="4">
    <source>
        <dbReference type="ARBA" id="ARBA00010018"/>
    </source>
</evidence>
<dbReference type="GO" id="GO:0020037">
    <property type="term" value="F:heme binding"/>
    <property type="evidence" value="ECO:0007669"/>
    <property type="project" value="InterPro"/>
</dbReference>
<organism evidence="18 19">
    <name type="scientific">Glonium stellatum</name>
    <dbReference type="NCBI Taxonomy" id="574774"/>
    <lineage>
        <taxon>Eukaryota</taxon>
        <taxon>Fungi</taxon>
        <taxon>Dikarya</taxon>
        <taxon>Ascomycota</taxon>
        <taxon>Pezizomycotina</taxon>
        <taxon>Dothideomycetes</taxon>
        <taxon>Pleosporomycetidae</taxon>
        <taxon>Gloniales</taxon>
        <taxon>Gloniaceae</taxon>
        <taxon>Glonium</taxon>
    </lineage>
</organism>
<dbReference type="Proteomes" id="UP000250140">
    <property type="component" value="Unassembled WGS sequence"/>
</dbReference>
<dbReference type="EMBL" id="KV748682">
    <property type="protein sequence ID" value="OCL13707.1"/>
    <property type="molecule type" value="Genomic_DNA"/>
</dbReference>
<dbReference type="Gene3D" id="3.40.50.360">
    <property type="match status" value="1"/>
</dbReference>
<dbReference type="Gene3D" id="1.20.990.10">
    <property type="entry name" value="NADPH-cytochrome p450 Reductase, Chain A, domain 3"/>
    <property type="match status" value="1"/>
</dbReference>
<sequence length="842" mass="93814">MVKSIPAPPGLPLIGNLLDVKDEVPTRALEKLVDKYGPIFKLRLKGVDRIIIADYDLFEEICDETRFCKVTPPGLAALRNGDTSPEGLFTAPNEKNPDWGQAHRILMPAFGPLSVRGMFDEMYDIANQLVLLWARRGPDHKIAVTDDFTRLTLDTIALCAMDFRFNSFYQDEMHPFVAAMNTTLGAGSSRARIPNIVQKFMFSANEQLRASSQYQKDVAAQLVQHRRDHPTDKKDLLNAMIYGKDPKTGETMRDELIVSNMITFLIAGHETTSGLLSFAFLNLLKNPDTYFKAQQEVDRVVGKSKLTVDHLKDLKYINAVLRETLRLTPTAPAFARRVRDENKDNPPTVGKGEYVLERDWTILCLVSKIQKDPKVYGNDANDFRPERMLDEEFEKLPKAAWKPFGTGMRACIGRPFAWQEALLVIAVLLQNFNFRLDDPSYEMQIKANLTIKPRDFYMRAELRSGITPTTLQASLVAPMDGLKVSNTHAPDSDSEHTQQNRNRLTVLYGSNTGTCQALAQKVASDARQHGYEASAAEMDSAVDKLPKQQPVVFITASYEGQPTDNAAYFVAWLQSMKDEKALDGVEFAVFGCGHSDWAATYQRIPKLVETTLEDLGAKRFADRGSSDASQGDMFTDFDTWADQTFWPSVASNFGARSTESTPAPTAMNVDMEISTKSRASQLQQDVQLGTVTAARVLTAPGEPEKRHLEIKLPEGMEYEAGDYLAILPLNPDESVRRVLARFSLPWDATVTIKSGGPVNLPDNKPISAFDLLKGYVELSIPATKKNIQTCLTYATSPTTTTALTDLSGPDYQTKVLHPRLSLLDILEQHPSLPLPFSAYLPL</sequence>
<dbReference type="SUPFAM" id="SSF63380">
    <property type="entry name" value="Riboflavin synthase domain-like"/>
    <property type="match status" value="1"/>
</dbReference>
<protein>
    <submittedName>
        <fullName evidence="18">Cytochrome P450</fullName>
    </submittedName>
</protein>
<dbReference type="FunFam" id="1.10.630.10:FF:000040">
    <property type="entry name" value="Bifunctional cytochrome P450/NADPH--P450 reductase"/>
    <property type="match status" value="1"/>
</dbReference>
<comment type="cofactor">
    <cofactor evidence="2 16">
        <name>heme</name>
        <dbReference type="ChEBI" id="CHEBI:30413"/>
    </cofactor>
</comment>
<dbReference type="InterPro" id="IPR017972">
    <property type="entry name" value="Cyt_P450_CS"/>
</dbReference>
<evidence type="ECO:0000256" key="13">
    <source>
        <dbReference type="ARBA" id="ARBA00023002"/>
    </source>
</evidence>
<dbReference type="InterPro" id="IPR029039">
    <property type="entry name" value="Flavoprotein-like_sf"/>
</dbReference>
<dbReference type="Pfam" id="PF00067">
    <property type="entry name" value="p450"/>
    <property type="match status" value="1"/>
</dbReference>
<evidence type="ECO:0000256" key="10">
    <source>
        <dbReference type="ARBA" id="ARBA00022827"/>
    </source>
</evidence>
<evidence type="ECO:0000313" key="19">
    <source>
        <dbReference type="Proteomes" id="UP000250140"/>
    </source>
</evidence>
<dbReference type="InterPro" id="IPR050121">
    <property type="entry name" value="Cytochrome_P450_monoxygenase"/>
</dbReference>
<dbReference type="Pfam" id="PF00258">
    <property type="entry name" value="Flavodoxin_1"/>
    <property type="match status" value="1"/>
</dbReference>
<evidence type="ECO:0000256" key="12">
    <source>
        <dbReference type="ARBA" id="ARBA00022982"/>
    </source>
</evidence>
<dbReference type="OrthoDB" id="1470350at2759"/>
<keyword evidence="13" id="KW-0560">Oxidoreductase</keyword>
<dbReference type="InterPro" id="IPR001128">
    <property type="entry name" value="Cyt_P450"/>
</dbReference>
<feature type="binding site" description="axial binding residue" evidence="16">
    <location>
        <position position="411"/>
    </location>
    <ligand>
        <name>heme</name>
        <dbReference type="ChEBI" id="CHEBI:30413"/>
    </ligand>
    <ligandPart>
        <name>Fe</name>
        <dbReference type="ChEBI" id="CHEBI:18248"/>
    </ligandPart>
</feature>
<reference evidence="18 19" key="1">
    <citation type="journal article" date="2016" name="Nat. Commun.">
        <title>Ectomycorrhizal ecology is imprinted in the genome of the dominant symbiotic fungus Cenococcum geophilum.</title>
        <authorList>
            <consortium name="DOE Joint Genome Institute"/>
            <person name="Peter M."/>
            <person name="Kohler A."/>
            <person name="Ohm R.A."/>
            <person name="Kuo A."/>
            <person name="Krutzmann J."/>
            <person name="Morin E."/>
            <person name="Arend M."/>
            <person name="Barry K.W."/>
            <person name="Binder M."/>
            <person name="Choi C."/>
            <person name="Clum A."/>
            <person name="Copeland A."/>
            <person name="Grisel N."/>
            <person name="Haridas S."/>
            <person name="Kipfer T."/>
            <person name="LaButti K."/>
            <person name="Lindquist E."/>
            <person name="Lipzen A."/>
            <person name="Maire R."/>
            <person name="Meier B."/>
            <person name="Mihaltcheva S."/>
            <person name="Molinier V."/>
            <person name="Murat C."/>
            <person name="Poggeler S."/>
            <person name="Quandt C.A."/>
            <person name="Sperisen C."/>
            <person name="Tritt A."/>
            <person name="Tisserant E."/>
            <person name="Crous P.W."/>
            <person name="Henrissat B."/>
            <person name="Nehls U."/>
            <person name="Egli S."/>
            <person name="Spatafora J.W."/>
            <person name="Grigoriev I.V."/>
            <person name="Martin F.M."/>
        </authorList>
    </citation>
    <scope>NUCLEOTIDE SEQUENCE [LARGE SCALE GENOMIC DNA]</scope>
    <source>
        <strain evidence="18 19">CBS 207.34</strain>
    </source>
</reference>
<comment type="cofactor">
    <cofactor evidence="1">
        <name>FMN</name>
        <dbReference type="ChEBI" id="CHEBI:58210"/>
    </cofactor>
</comment>
<feature type="non-terminal residue" evidence="18">
    <location>
        <position position="842"/>
    </location>
</feature>
<dbReference type="GO" id="GO:0004497">
    <property type="term" value="F:monooxygenase activity"/>
    <property type="evidence" value="ECO:0007669"/>
    <property type="project" value="UniProtKB-KW"/>
</dbReference>
<keyword evidence="15" id="KW-0503">Monooxygenase</keyword>
<dbReference type="InterPro" id="IPR023173">
    <property type="entry name" value="NADPH_Cyt_P450_Rdtase_alpha"/>
</dbReference>
<comment type="similarity">
    <text evidence="4">In the N-terminal section; belongs to the cytochrome P450 family.</text>
</comment>
<keyword evidence="14 16" id="KW-0408">Iron</keyword>
<name>A0A8E2FAM7_9PEZI</name>
<dbReference type="Pfam" id="PF00667">
    <property type="entry name" value="FAD_binding_1"/>
    <property type="match status" value="1"/>
</dbReference>
<evidence type="ECO:0000256" key="14">
    <source>
        <dbReference type="ARBA" id="ARBA00023004"/>
    </source>
</evidence>
<dbReference type="GO" id="GO:0010181">
    <property type="term" value="F:FMN binding"/>
    <property type="evidence" value="ECO:0007669"/>
    <property type="project" value="InterPro"/>
</dbReference>
<evidence type="ECO:0000256" key="1">
    <source>
        <dbReference type="ARBA" id="ARBA00001917"/>
    </source>
</evidence>
<dbReference type="PANTHER" id="PTHR24305">
    <property type="entry name" value="CYTOCHROME P450"/>
    <property type="match status" value="1"/>
</dbReference>
<dbReference type="InterPro" id="IPR017938">
    <property type="entry name" value="Riboflavin_synthase-like_b-brl"/>
</dbReference>
<keyword evidence="11" id="KW-0521">NADP</keyword>
<comment type="cofactor">
    <cofactor evidence="3">
        <name>FAD</name>
        <dbReference type="ChEBI" id="CHEBI:57692"/>
    </cofactor>
</comment>
<proteinExistence type="inferred from homology"/>
<keyword evidence="10" id="KW-0274">FAD</keyword>
<dbReference type="SUPFAM" id="SSF52218">
    <property type="entry name" value="Flavoproteins"/>
    <property type="match status" value="1"/>
</dbReference>
<dbReference type="InterPro" id="IPR036396">
    <property type="entry name" value="Cyt_P450_sf"/>
</dbReference>
<evidence type="ECO:0000256" key="9">
    <source>
        <dbReference type="ARBA" id="ARBA00022723"/>
    </source>
</evidence>
<keyword evidence="7" id="KW-0285">Flavoprotein</keyword>
<dbReference type="InterPro" id="IPR003097">
    <property type="entry name" value="CysJ-like_FAD-binding"/>
</dbReference>
<keyword evidence="12" id="KW-0249">Electron transport</keyword>
<dbReference type="GO" id="GO:0016705">
    <property type="term" value="F:oxidoreductase activity, acting on paired donors, with incorporation or reduction of molecular oxygen"/>
    <property type="evidence" value="ECO:0007669"/>
    <property type="project" value="InterPro"/>
</dbReference>